<keyword evidence="2 8" id="KW-0813">Transport</keyword>
<evidence type="ECO:0000256" key="6">
    <source>
        <dbReference type="ARBA" id="ARBA00023004"/>
    </source>
</evidence>
<evidence type="ECO:0000256" key="2">
    <source>
        <dbReference type="ARBA" id="ARBA00022448"/>
    </source>
</evidence>
<dbReference type="PROSITE" id="PS51318">
    <property type="entry name" value="TAT"/>
    <property type="match status" value="1"/>
</dbReference>
<evidence type="ECO:0000313" key="12">
    <source>
        <dbReference type="Proteomes" id="UP000183104"/>
    </source>
</evidence>
<evidence type="ECO:0000256" key="5">
    <source>
        <dbReference type="ARBA" id="ARBA00022982"/>
    </source>
</evidence>
<keyword evidence="9" id="KW-0732">Signal</keyword>
<sequence>MSDSKLSRRSFLRNAVLTVAALPATAALVNRQAWAQEKVDPEGAQAQSLNYVHDASEVDHESYEEGQLCKNCQFYQAGEDEEWGPCTIFGGDLVNANGWCTSYAPKA</sequence>
<dbReference type="InterPro" id="IPR000170">
    <property type="entry name" value="High_potential_FeS_prot"/>
</dbReference>
<keyword evidence="5 8" id="KW-0249">Electron transport</keyword>
<dbReference type="Proteomes" id="UP000183104">
    <property type="component" value="Unassembled WGS sequence"/>
</dbReference>
<reference evidence="12" key="1">
    <citation type="submission" date="2016-10" db="EMBL/GenBank/DDBJ databases">
        <authorList>
            <person name="Varghese N."/>
        </authorList>
    </citation>
    <scope>NUCLEOTIDE SEQUENCE [LARGE SCALE GENOMIC DNA]</scope>
    <source>
        <strain evidence="12">HL 19</strain>
    </source>
</reference>
<name>A0A0P9CF02_9GAMM</name>
<keyword evidence="6 8" id="KW-0408">Iron</keyword>
<feature type="signal peptide" evidence="9">
    <location>
        <begin position="1"/>
        <end position="35"/>
    </location>
</feature>
<evidence type="ECO:0000256" key="3">
    <source>
        <dbReference type="ARBA" id="ARBA00022485"/>
    </source>
</evidence>
<dbReference type="PROSITE" id="PS51373">
    <property type="entry name" value="HIPIP"/>
    <property type="match status" value="1"/>
</dbReference>
<keyword evidence="7 8" id="KW-0411">Iron-sulfur</keyword>
<evidence type="ECO:0000256" key="8">
    <source>
        <dbReference type="RuleBase" id="RU000620"/>
    </source>
</evidence>
<dbReference type="GO" id="GO:0051539">
    <property type="term" value="F:4 iron, 4 sulfur cluster binding"/>
    <property type="evidence" value="ECO:0007669"/>
    <property type="project" value="UniProtKB-KW"/>
</dbReference>
<evidence type="ECO:0000313" key="11">
    <source>
        <dbReference type="EMBL" id="SCY30926.1"/>
    </source>
</evidence>
<dbReference type="GO" id="GO:0019646">
    <property type="term" value="P:aerobic electron transport chain"/>
    <property type="evidence" value="ECO:0007669"/>
    <property type="project" value="InterPro"/>
</dbReference>
<dbReference type="InterPro" id="IPR006311">
    <property type="entry name" value="TAT_signal"/>
</dbReference>
<evidence type="ECO:0000256" key="4">
    <source>
        <dbReference type="ARBA" id="ARBA00022723"/>
    </source>
</evidence>
<evidence type="ECO:0000256" key="9">
    <source>
        <dbReference type="SAM" id="SignalP"/>
    </source>
</evidence>
<accession>A0A0P9CF02</accession>
<protein>
    <recommendedName>
        <fullName evidence="8">High-potential iron-sulfur protein</fullName>
        <shortName evidence="8">HiPIP</shortName>
    </recommendedName>
</protein>
<dbReference type="STRING" id="381306.AN478_02945"/>
<dbReference type="GO" id="GO:0009055">
    <property type="term" value="F:electron transfer activity"/>
    <property type="evidence" value="ECO:0007669"/>
    <property type="project" value="InterPro"/>
</dbReference>
<comment type="subunit">
    <text evidence="8">Homodimer.</text>
</comment>
<dbReference type="Pfam" id="PF01355">
    <property type="entry name" value="HIPIP"/>
    <property type="match status" value="1"/>
</dbReference>
<evidence type="ECO:0000259" key="10">
    <source>
        <dbReference type="PROSITE" id="PS51373"/>
    </source>
</evidence>
<dbReference type="EMBL" id="FMUN01000004">
    <property type="protein sequence ID" value="SCY30926.1"/>
    <property type="molecule type" value="Genomic_DNA"/>
</dbReference>
<keyword evidence="3 8" id="KW-0004">4Fe-4S</keyword>
<gene>
    <name evidence="11" type="ORF">SAMN05661077_1789</name>
</gene>
<feature type="domain" description="High potential iron-sulfur proteins family profile" evidence="10">
    <location>
        <begin position="33"/>
        <end position="107"/>
    </location>
</feature>
<keyword evidence="12" id="KW-1185">Reference proteome</keyword>
<dbReference type="RefSeq" id="WP_054965128.1">
    <property type="nucleotide sequence ID" value="NZ_FMUN01000004.1"/>
</dbReference>
<comment type="function">
    <text evidence="1 8">Specific class of high-redox-potential 4Fe-4S ferredoxins. Functions in anaerobic electron transport in most purple and in some other photosynthetic bacteria and in at least one genus (Paracoccus) of halophilic, denitrifying bacteria.</text>
</comment>
<dbReference type="AlphaFoldDB" id="A0A0P9CF02"/>
<evidence type="ECO:0000256" key="7">
    <source>
        <dbReference type="ARBA" id="ARBA00023014"/>
    </source>
</evidence>
<evidence type="ECO:0000256" key="1">
    <source>
        <dbReference type="ARBA" id="ARBA00002137"/>
    </source>
</evidence>
<organism evidence="11 12">
    <name type="scientific">Thiohalorhabdus denitrificans</name>
    <dbReference type="NCBI Taxonomy" id="381306"/>
    <lineage>
        <taxon>Bacteria</taxon>
        <taxon>Pseudomonadati</taxon>
        <taxon>Pseudomonadota</taxon>
        <taxon>Gammaproteobacteria</taxon>
        <taxon>Thiohalorhabdales</taxon>
        <taxon>Thiohalorhabdaceae</taxon>
        <taxon>Thiohalorhabdus</taxon>
    </lineage>
</organism>
<comment type="similarity">
    <text evidence="8">Belongs to the high-potential iron-sulfur protein (HiPIP) family.</text>
</comment>
<dbReference type="OrthoDB" id="5298540at2"/>
<dbReference type="SUPFAM" id="SSF57652">
    <property type="entry name" value="HIPIP (high potential iron protein)"/>
    <property type="match status" value="1"/>
</dbReference>
<dbReference type="Gene3D" id="4.10.490.10">
    <property type="entry name" value="High potential iron-sulphur protein"/>
    <property type="match status" value="1"/>
</dbReference>
<keyword evidence="4 8" id="KW-0479">Metal-binding</keyword>
<dbReference type="InterPro" id="IPR036369">
    <property type="entry name" value="HIPIP_sf"/>
</dbReference>
<feature type="chain" id="PRO_5010919159" description="High-potential iron-sulfur protein" evidence="9">
    <location>
        <begin position="36"/>
        <end position="107"/>
    </location>
</feature>
<proteinExistence type="inferred from homology"/>
<dbReference type="GO" id="GO:0046872">
    <property type="term" value="F:metal ion binding"/>
    <property type="evidence" value="ECO:0007669"/>
    <property type="project" value="UniProtKB-KW"/>
</dbReference>